<dbReference type="InterPro" id="IPR023187">
    <property type="entry name" value="Tscrpt_reg_MarR-type_CS"/>
</dbReference>
<keyword evidence="6" id="KW-1185">Reference proteome</keyword>
<dbReference type="EMBL" id="UETB01000002">
    <property type="protein sequence ID" value="SSA39147.1"/>
    <property type="molecule type" value="Genomic_DNA"/>
</dbReference>
<dbReference type="PANTHER" id="PTHR33164:SF104">
    <property type="entry name" value="TRANSCRIPTIONAL REGULATORY PROTEIN"/>
    <property type="match status" value="1"/>
</dbReference>
<dbReference type="InterPro" id="IPR039422">
    <property type="entry name" value="MarR/SlyA-like"/>
</dbReference>
<reference evidence="5 6" key="1">
    <citation type="submission" date="2016-10" db="EMBL/GenBank/DDBJ databases">
        <authorList>
            <person name="Cai Z."/>
        </authorList>
    </citation>
    <scope>NUCLEOTIDE SEQUENCE [LARGE SCALE GENOMIC DNA]</scope>
    <source>
        <strain evidence="5 6">CGMCC 1.10826</strain>
    </source>
</reference>
<proteinExistence type="predicted"/>
<accession>A0A2Y9AA57</accession>
<dbReference type="GO" id="GO:0003700">
    <property type="term" value="F:DNA-binding transcription factor activity"/>
    <property type="evidence" value="ECO:0007669"/>
    <property type="project" value="InterPro"/>
</dbReference>
<dbReference type="PROSITE" id="PS50995">
    <property type="entry name" value="HTH_MARR_2"/>
    <property type="match status" value="1"/>
</dbReference>
<dbReference type="SMART" id="SM00347">
    <property type="entry name" value="HTH_MARR"/>
    <property type="match status" value="1"/>
</dbReference>
<protein>
    <submittedName>
        <fullName evidence="5">Transcriptional regulator, MarR family</fullName>
    </submittedName>
</protein>
<dbReference type="GO" id="GO:0003677">
    <property type="term" value="F:DNA binding"/>
    <property type="evidence" value="ECO:0007669"/>
    <property type="project" value="UniProtKB-KW"/>
</dbReference>
<dbReference type="SUPFAM" id="SSF46785">
    <property type="entry name" value="Winged helix' DNA-binding domain"/>
    <property type="match status" value="1"/>
</dbReference>
<dbReference type="PRINTS" id="PR00598">
    <property type="entry name" value="HTHMARR"/>
</dbReference>
<evidence type="ECO:0000256" key="1">
    <source>
        <dbReference type="ARBA" id="ARBA00023015"/>
    </source>
</evidence>
<evidence type="ECO:0000313" key="6">
    <source>
        <dbReference type="Proteomes" id="UP000250222"/>
    </source>
</evidence>
<dbReference type="InterPro" id="IPR000835">
    <property type="entry name" value="HTH_MarR-typ"/>
</dbReference>
<organism evidence="5 6">
    <name type="scientific">Georgenia satyanarayanai</name>
    <dbReference type="NCBI Taxonomy" id="860221"/>
    <lineage>
        <taxon>Bacteria</taxon>
        <taxon>Bacillati</taxon>
        <taxon>Actinomycetota</taxon>
        <taxon>Actinomycetes</taxon>
        <taxon>Micrococcales</taxon>
        <taxon>Bogoriellaceae</taxon>
        <taxon>Georgenia</taxon>
    </lineage>
</organism>
<evidence type="ECO:0000256" key="2">
    <source>
        <dbReference type="ARBA" id="ARBA00023125"/>
    </source>
</evidence>
<dbReference type="OrthoDB" id="3237509at2"/>
<dbReference type="GO" id="GO:0006950">
    <property type="term" value="P:response to stress"/>
    <property type="evidence" value="ECO:0007669"/>
    <property type="project" value="TreeGrafter"/>
</dbReference>
<dbReference type="Pfam" id="PF12802">
    <property type="entry name" value="MarR_2"/>
    <property type="match status" value="1"/>
</dbReference>
<dbReference type="PROSITE" id="PS01117">
    <property type="entry name" value="HTH_MARR_1"/>
    <property type="match status" value="1"/>
</dbReference>
<evidence type="ECO:0000256" key="3">
    <source>
        <dbReference type="ARBA" id="ARBA00023163"/>
    </source>
</evidence>
<keyword evidence="3" id="KW-0804">Transcription</keyword>
<evidence type="ECO:0000313" key="5">
    <source>
        <dbReference type="EMBL" id="SSA39147.1"/>
    </source>
</evidence>
<dbReference type="AlphaFoldDB" id="A0A2Y9AA57"/>
<dbReference type="Gene3D" id="1.10.10.10">
    <property type="entry name" value="Winged helix-like DNA-binding domain superfamily/Winged helix DNA-binding domain"/>
    <property type="match status" value="1"/>
</dbReference>
<gene>
    <name evidence="5" type="ORF">SAMN05216184_10264</name>
</gene>
<feature type="domain" description="HTH marR-type" evidence="4">
    <location>
        <begin position="26"/>
        <end position="161"/>
    </location>
</feature>
<dbReference type="Proteomes" id="UP000250222">
    <property type="component" value="Unassembled WGS sequence"/>
</dbReference>
<evidence type="ECO:0000259" key="4">
    <source>
        <dbReference type="PROSITE" id="PS50995"/>
    </source>
</evidence>
<keyword evidence="1" id="KW-0805">Transcription regulation</keyword>
<sequence length="165" mass="18638">MLQGQDEVDRIVAAWGRERPDLDPRPLHVFSRVSRLSRRLDLARRRVFIDHALEGWEFDVLSALRRAGASYELTAGRLLNETLVSSGTMTNRIDRMVAHGYVVRAVGATDRRVVLVRLTPRGKETVDAAMADLLDSEQQLLAELEPEEAELLTSLLRRLLLPLDS</sequence>
<keyword evidence="2" id="KW-0238">DNA-binding</keyword>
<dbReference type="RefSeq" id="WP_110851411.1">
    <property type="nucleotide sequence ID" value="NZ_QKLZ01000002.1"/>
</dbReference>
<name>A0A2Y9AA57_9MICO</name>
<dbReference type="InterPro" id="IPR036388">
    <property type="entry name" value="WH-like_DNA-bd_sf"/>
</dbReference>
<dbReference type="InterPro" id="IPR036390">
    <property type="entry name" value="WH_DNA-bd_sf"/>
</dbReference>
<dbReference type="PANTHER" id="PTHR33164">
    <property type="entry name" value="TRANSCRIPTIONAL REGULATOR, MARR FAMILY"/>
    <property type="match status" value="1"/>
</dbReference>